<dbReference type="PANTHER" id="PTHR43289:SF6">
    <property type="entry name" value="SERINE_THREONINE-PROTEIN KINASE NEKL-3"/>
    <property type="match status" value="1"/>
</dbReference>
<evidence type="ECO:0000256" key="3">
    <source>
        <dbReference type="ARBA" id="ARBA00022777"/>
    </source>
</evidence>
<proteinExistence type="predicted"/>
<evidence type="ECO:0000256" key="1">
    <source>
        <dbReference type="ARBA" id="ARBA00022679"/>
    </source>
</evidence>
<dbReference type="SUPFAM" id="SSF56112">
    <property type="entry name" value="Protein kinase-like (PK-like)"/>
    <property type="match status" value="1"/>
</dbReference>
<accession>A0A956NFD2</accession>
<comment type="caution">
    <text evidence="8">The sequence shown here is derived from an EMBL/GenBank/DDBJ whole genome shotgun (WGS) entry which is preliminary data.</text>
</comment>
<dbReference type="Proteomes" id="UP000739538">
    <property type="component" value="Unassembled WGS sequence"/>
</dbReference>
<feature type="compositionally biased region" description="Polar residues" evidence="5">
    <location>
        <begin position="223"/>
        <end position="249"/>
    </location>
</feature>
<keyword evidence="2" id="KW-0547">Nucleotide-binding</keyword>
<dbReference type="InterPro" id="IPR000719">
    <property type="entry name" value="Prot_kinase_dom"/>
</dbReference>
<evidence type="ECO:0000259" key="7">
    <source>
        <dbReference type="PROSITE" id="PS50011"/>
    </source>
</evidence>
<evidence type="ECO:0000256" key="4">
    <source>
        <dbReference type="ARBA" id="ARBA00022840"/>
    </source>
</evidence>
<feature type="region of interest" description="Disordered" evidence="5">
    <location>
        <begin position="601"/>
        <end position="629"/>
    </location>
</feature>
<keyword evidence="6" id="KW-0812">Transmembrane</keyword>
<gene>
    <name evidence="8" type="ORF">KDA27_11515</name>
</gene>
<evidence type="ECO:0000256" key="2">
    <source>
        <dbReference type="ARBA" id="ARBA00022741"/>
    </source>
</evidence>
<feature type="compositionally biased region" description="Low complexity" evidence="5">
    <location>
        <begin position="616"/>
        <end position="626"/>
    </location>
</feature>
<dbReference type="InterPro" id="IPR008271">
    <property type="entry name" value="Ser/Thr_kinase_AS"/>
</dbReference>
<dbReference type="CDD" id="cd14014">
    <property type="entry name" value="STKc_PknB_like"/>
    <property type="match status" value="1"/>
</dbReference>
<reference evidence="8" key="2">
    <citation type="journal article" date="2021" name="Microbiome">
        <title>Successional dynamics and alternative stable states in a saline activated sludge microbial community over 9 years.</title>
        <authorList>
            <person name="Wang Y."/>
            <person name="Ye J."/>
            <person name="Ju F."/>
            <person name="Liu L."/>
            <person name="Boyd J.A."/>
            <person name="Deng Y."/>
            <person name="Parks D.H."/>
            <person name="Jiang X."/>
            <person name="Yin X."/>
            <person name="Woodcroft B.J."/>
            <person name="Tyson G.W."/>
            <person name="Hugenholtz P."/>
            <person name="Polz M.F."/>
            <person name="Zhang T."/>
        </authorList>
    </citation>
    <scope>NUCLEOTIDE SEQUENCE</scope>
    <source>
        <strain evidence="8">HKST-UBA02</strain>
    </source>
</reference>
<dbReference type="Gene3D" id="3.30.200.20">
    <property type="entry name" value="Phosphorylase Kinase, domain 1"/>
    <property type="match status" value="1"/>
</dbReference>
<keyword evidence="6" id="KW-1133">Transmembrane helix</keyword>
<keyword evidence="4" id="KW-0067">ATP-binding</keyword>
<sequence>MTTPPPDIDEVFFAALQLPPEEREPFVRKSFASHPDTADLVVAMLRFHACKDGPLDKGIIAVDPERIGPYRILRRIGKGGWGIVYQGKHDRLERKDAVKVLSPLLVHDKKTVDRFRREAQLLAKVKHPNIVQVYDFDEADGHHYVAMELIEGPTLAELAGDSPLQLPQALDLFVHIAEGVRAAHAQGIVHRDLKPQNILIDGEGRAKVVDFGIATSRQKESLTHSSSAGGDPTVTHSTARGTDGYSSPEQRAGQPVDHRTDIWAFGCVMAECLMGTAHWRVESAREGVGPKWPALPRTIPRRLRELIQSCLQHDREKRPSSMDDVLLVLRRLQDPPRRQRTALVIASIVALAIAFVWVGVLWLRDRQPIPMAAENIVSVTARERMVEVVLADGTSRFLSPPEGWNGRIETATLLQLDDRLFIMANATESATSTVELTLAFVWDQFGTLTDQVRSCRTSAIDLGDAQFNPQYTQGHFMDFRVVGTKHPRIASREVCHYYPSIVRFFDVDELGHLDEVYRFDHAGHIHDFHVVEGDDQNPSAVWYSGSIISSSSLRTMVGGVFGVTYAAFCIEGEPEGSFAFPCASSSFDWTADRHVPWMVSMGGESVDESGSESVDESSPSSSPSPVANRDLVTSFGTASRLAQPTHQATPLFYFTVRGYRAQTDYFDWTNGFGLEIINGPPEFEGVLLTNSIRLDVTRPAPDSVVVSPSLTGGEIRIIEDRAARLGVDPNELVRTFVADSILTLAYERPGVHVTGPFRSVVGKWDPCED</sequence>
<dbReference type="PROSITE" id="PS50011">
    <property type="entry name" value="PROTEIN_KINASE_DOM"/>
    <property type="match status" value="1"/>
</dbReference>
<keyword evidence="8" id="KW-0723">Serine/threonine-protein kinase</keyword>
<dbReference type="SMART" id="SM00220">
    <property type="entry name" value="S_TKc"/>
    <property type="match status" value="1"/>
</dbReference>
<feature type="domain" description="Protein kinase" evidence="7">
    <location>
        <begin position="70"/>
        <end position="332"/>
    </location>
</feature>
<dbReference type="GO" id="GO:0005524">
    <property type="term" value="F:ATP binding"/>
    <property type="evidence" value="ECO:0007669"/>
    <property type="project" value="UniProtKB-KW"/>
</dbReference>
<organism evidence="8 9">
    <name type="scientific">Eiseniibacteriota bacterium</name>
    <dbReference type="NCBI Taxonomy" id="2212470"/>
    <lineage>
        <taxon>Bacteria</taxon>
        <taxon>Candidatus Eiseniibacteriota</taxon>
    </lineage>
</organism>
<evidence type="ECO:0000256" key="5">
    <source>
        <dbReference type="SAM" id="MobiDB-lite"/>
    </source>
</evidence>
<dbReference type="PANTHER" id="PTHR43289">
    <property type="entry name" value="MITOGEN-ACTIVATED PROTEIN KINASE KINASE KINASE 20-RELATED"/>
    <property type="match status" value="1"/>
</dbReference>
<evidence type="ECO:0000313" key="9">
    <source>
        <dbReference type="Proteomes" id="UP000739538"/>
    </source>
</evidence>
<dbReference type="PROSITE" id="PS00108">
    <property type="entry name" value="PROTEIN_KINASE_ST"/>
    <property type="match status" value="1"/>
</dbReference>
<dbReference type="GO" id="GO:0004674">
    <property type="term" value="F:protein serine/threonine kinase activity"/>
    <property type="evidence" value="ECO:0007669"/>
    <property type="project" value="UniProtKB-KW"/>
</dbReference>
<name>A0A956NFD2_UNCEI</name>
<feature type="region of interest" description="Disordered" evidence="5">
    <location>
        <begin position="219"/>
        <end position="255"/>
    </location>
</feature>
<keyword evidence="6" id="KW-0472">Membrane</keyword>
<dbReference type="InterPro" id="IPR011009">
    <property type="entry name" value="Kinase-like_dom_sf"/>
</dbReference>
<feature type="compositionally biased region" description="Acidic residues" evidence="5">
    <location>
        <begin position="605"/>
        <end position="615"/>
    </location>
</feature>
<evidence type="ECO:0000256" key="6">
    <source>
        <dbReference type="SAM" id="Phobius"/>
    </source>
</evidence>
<feature type="transmembrane region" description="Helical" evidence="6">
    <location>
        <begin position="341"/>
        <end position="363"/>
    </location>
</feature>
<keyword evidence="1" id="KW-0808">Transferase</keyword>
<evidence type="ECO:0000313" key="8">
    <source>
        <dbReference type="EMBL" id="MCA9756420.1"/>
    </source>
</evidence>
<dbReference type="EMBL" id="JAGQHS010000052">
    <property type="protein sequence ID" value="MCA9756420.1"/>
    <property type="molecule type" value="Genomic_DNA"/>
</dbReference>
<protein>
    <submittedName>
        <fullName evidence="8">Serine/threonine protein kinase</fullName>
    </submittedName>
</protein>
<dbReference type="AlphaFoldDB" id="A0A956NFD2"/>
<reference evidence="8" key="1">
    <citation type="submission" date="2020-04" db="EMBL/GenBank/DDBJ databases">
        <authorList>
            <person name="Zhang T."/>
        </authorList>
    </citation>
    <scope>NUCLEOTIDE SEQUENCE</scope>
    <source>
        <strain evidence="8">HKST-UBA02</strain>
    </source>
</reference>
<keyword evidence="3 8" id="KW-0418">Kinase</keyword>
<dbReference type="Gene3D" id="1.10.510.10">
    <property type="entry name" value="Transferase(Phosphotransferase) domain 1"/>
    <property type="match status" value="1"/>
</dbReference>
<dbReference type="Pfam" id="PF00069">
    <property type="entry name" value="Pkinase"/>
    <property type="match status" value="1"/>
</dbReference>